<sequence>MDTATIQLRSATDTVVQDWPRLRDYLATHGLQLAIEPAPRQFAGGFANLNYLVMIDGHEAVLRRPPMGPLPPGAYDMAREAKILSHIGPQFPLAPRALHLCQDASVLGAPFQISEFRRGLSVRDELPAAFAGKADIGLQLSNMMVEVLARLHRIDPESVGLGDLGKPHGFLHRAVEGWIKRATLATADWGRTRTDALITELGRWMRANVVPDKNIVLLHNDYKLDNILLAPDTLAPVAVVDWDQGTRGDGLFDLAALLSWWTQADDPPVMHALQQMPTAQPGFLSRREVVDAYASATGFDVSDFRFHRVLAMFKTAVILQQLHLRFRSGATSDPRYEQFARIAEDLMGLALDVAADRFF</sequence>
<dbReference type="InterPro" id="IPR041726">
    <property type="entry name" value="ACAD10_11_N"/>
</dbReference>
<organism evidence="2 3">
    <name type="scientific">Solimonas terrae</name>
    <dbReference type="NCBI Taxonomy" id="1396819"/>
    <lineage>
        <taxon>Bacteria</taxon>
        <taxon>Pseudomonadati</taxon>
        <taxon>Pseudomonadota</taxon>
        <taxon>Gammaproteobacteria</taxon>
        <taxon>Nevskiales</taxon>
        <taxon>Nevskiaceae</taxon>
        <taxon>Solimonas</taxon>
    </lineage>
</organism>
<proteinExistence type="predicted"/>
<dbReference type="CDD" id="cd05154">
    <property type="entry name" value="ACAD10_11_N-like"/>
    <property type="match status" value="1"/>
</dbReference>
<evidence type="ECO:0000313" key="3">
    <source>
        <dbReference type="Proteomes" id="UP000472676"/>
    </source>
</evidence>
<evidence type="ECO:0000259" key="1">
    <source>
        <dbReference type="Pfam" id="PF01636"/>
    </source>
</evidence>
<keyword evidence="3" id="KW-1185">Reference proteome</keyword>
<protein>
    <submittedName>
        <fullName evidence="2">Phosphotransferase family protein</fullName>
    </submittedName>
</protein>
<keyword evidence="2" id="KW-0808">Transferase</keyword>
<dbReference type="EMBL" id="JAAMOW010000003">
    <property type="protein sequence ID" value="NGY04351.1"/>
    <property type="molecule type" value="Genomic_DNA"/>
</dbReference>
<dbReference type="InterPro" id="IPR002575">
    <property type="entry name" value="Aminoglycoside_PTrfase"/>
</dbReference>
<reference evidence="2 3" key="1">
    <citation type="journal article" date="2014" name="Int. J. Syst. Evol. Microbiol.">
        <title>Solimonas terrae sp. nov., isolated from soil.</title>
        <authorList>
            <person name="Kim S.J."/>
            <person name="Moon J.Y."/>
            <person name="Weon H.Y."/>
            <person name="Ahn J.H."/>
            <person name="Chen W.M."/>
            <person name="Kwon S.W."/>
        </authorList>
    </citation>
    <scope>NUCLEOTIDE SEQUENCE [LARGE SCALE GENOMIC DNA]</scope>
    <source>
        <strain evidence="2 3">KIS83-12</strain>
    </source>
</reference>
<dbReference type="Proteomes" id="UP000472676">
    <property type="component" value="Unassembled WGS sequence"/>
</dbReference>
<comment type="caution">
    <text evidence="2">The sequence shown here is derived from an EMBL/GenBank/DDBJ whole genome shotgun (WGS) entry which is preliminary data.</text>
</comment>
<dbReference type="Gene3D" id="3.30.200.20">
    <property type="entry name" value="Phosphorylase Kinase, domain 1"/>
    <property type="match status" value="1"/>
</dbReference>
<dbReference type="PANTHER" id="PTHR21310">
    <property type="entry name" value="AMINOGLYCOSIDE PHOSPHOTRANSFERASE-RELATED-RELATED"/>
    <property type="match status" value="1"/>
</dbReference>
<dbReference type="AlphaFoldDB" id="A0A6M2BQ51"/>
<dbReference type="InterPro" id="IPR011009">
    <property type="entry name" value="Kinase-like_dom_sf"/>
</dbReference>
<dbReference type="GO" id="GO:0016740">
    <property type="term" value="F:transferase activity"/>
    <property type="evidence" value="ECO:0007669"/>
    <property type="project" value="UniProtKB-KW"/>
</dbReference>
<dbReference type="RefSeq" id="WP_166253571.1">
    <property type="nucleotide sequence ID" value="NZ_JAAMOW010000003.1"/>
</dbReference>
<gene>
    <name evidence="2" type="ORF">G7Y85_06220</name>
</gene>
<dbReference type="Pfam" id="PF01636">
    <property type="entry name" value="APH"/>
    <property type="match status" value="1"/>
</dbReference>
<dbReference type="Gene3D" id="3.90.1200.10">
    <property type="match status" value="1"/>
</dbReference>
<evidence type="ECO:0000313" key="2">
    <source>
        <dbReference type="EMBL" id="NGY04351.1"/>
    </source>
</evidence>
<dbReference type="InterPro" id="IPR051678">
    <property type="entry name" value="AGP_Transferase"/>
</dbReference>
<feature type="domain" description="Aminoglycoside phosphotransferase" evidence="1">
    <location>
        <begin position="40"/>
        <end position="278"/>
    </location>
</feature>
<dbReference type="SUPFAM" id="SSF56112">
    <property type="entry name" value="Protein kinase-like (PK-like)"/>
    <property type="match status" value="1"/>
</dbReference>
<dbReference type="PANTHER" id="PTHR21310:SF40">
    <property type="entry name" value="AMINOGLYCOSIDE PHOSPHOTRANSFERASE DOMAIN-CONTAINING PROTEIN-RELATED"/>
    <property type="match status" value="1"/>
</dbReference>
<accession>A0A6M2BQ51</accession>
<name>A0A6M2BQ51_9GAMM</name>